<evidence type="ECO:0000256" key="4">
    <source>
        <dbReference type="PROSITE-ProRule" id="PRU00510"/>
    </source>
</evidence>
<evidence type="ECO:0000313" key="6">
    <source>
        <dbReference type="EMBL" id="TVU79881.1"/>
    </source>
</evidence>
<keyword evidence="2" id="KW-0863">Zinc-finger</keyword>
<evidence type="ECO:0000256" key="3">
    <source>
        <dbReference type="ARBA" id="ARBA00022833"/>
    </source>
</evidence>
<comment type="caution">
    <text evidence="4">Lacks conserved residue(s) required for the propagation of feature annotation.</text>
</comment>
<dbReference type="Pfam" id="PF01258">
    <property type="entry name" value="zf-dskA_traR"/>
    <property type="match status" value="1"/>
</dbReference>
<dbReference type="RefSeq" id="WP_145242643.1">
    <property type="nucleotide sequence ID" value="NZ_VNFF01000034.1"/>
</dbReference>
<reference evidence="6 7" key="1">
    <citation type="submission" date="2019-07" db="EMBL/GenBank/DDBJ databases">
        <title>Diversity of Bacteria from Kongsfjorden, Arctic.</title>
        <authorList>
            <person name="Yu Y."/>
        </authorList>
    </citation>
    <scope>NUCLEOTIDE SEQUENCE [LARGE SCALE GENOMIC DNA]</scope>
    <source>
        <strain evidence="6 7">SM1927</strain>
    </source>
</reference>
<comment type="caution">
    <text evidence="6">The sequence shown here is derived from an EMBL/GenBank/DDBJ whole genome shotgun (WGS) entry which is preliminary data.</text>
</comment>
<feature type="domain" description="Zinc finger DksA/TraR C4-type" evidence="5">
    <location>
        <begin position="34"/>
        <end position="62"/>
    </location>
</feature>
<keyword evidence="1" id="KW-0479">Metal-binding</keyword>
<sequence>MADPADIAQLEIEQTESRLIANLKQQDVEPTDDCIECGNEINEARKKAIKTNLCIGCAELHEIKRKLFRR</sequence>
<dbReference type="PROSITE" id="PS51128">
    <property type="entry name" value="ZF_DKSA_2"/>
    <property type="match status" value="1"/>
</dbReference>
<dbReference type="Proteomes" id="UP000317938">
    <property type="component" value="Unassembled WGS sequence"/>
</dbReference>
<evidence type="ECO:0000256" key="2">
    <source>
        <dbReference type="ARBA" id="ARBA00022771"/>
    </source>
</evidence>
<evidence type="ECO:0000259" key="5">
    <source>
        <dbReference type="Pfam" id="PF01258"/>
    </source>
</evidence>
<evidence type="ECO:0000313" key="7">
    <source>
        <dbReference type="Proteomes" id="UP000317938"/>
    </source>
</evidence>
<protein>
    <submittedName>
        <fullName evidence="6">TraR/DksA family transcriptional regulator</fullName>
    </submittedName>
</protein>
<gene>
    <name evidence="6" type="ORF">FQP85_22065</name>
</gene>
<proteinExistence type="predicted"/>
<keyword evidence="3" id="KW-0862">Zinc</keyword>
<dbReference type="InterPro" id="IPR000962">
    <property type="entry name" value="Znf_DskA_TraR"/>
</dbReference>
<organism evidence="6 7">
    <name type="scientific">Pseudoalteromonas neustonica</name>
    <dbReference type="NCBI Taxonomy" id="1840331"/>
    <lineage>
        <taxon>Bacteria</taxon>
        <taxon>Pseudomonadati</taxon>
        <taxon>Pseudomonadota</taxon>
        <taxon>Gammaproteobacteria</taxon>
        <taxon>Alteromonadales</taxon>
        <taxon>Pseudoalteromonadaceae</taxon>
        <taxon>Pseudoalteromonas</taxon>
    </lineage>
</organism>
<name>A0ABY3F7J2_9GAMM</name>
<keyword evidence="7" id="KW-1185">Reference proteome</keyword>
<accession>A0ABY3F7J2</accession>
<dbReference type="EMBL" id="VNFF01000034">
    <property type="protein sequence ID" value="TVU79881.1"/>
    <property type="molecule type" value="Genomic_DNA"/>
</dbReference>
<evidence type="ECO:0000256" key="1">
    <source>
        <dbReference type="ARBA" id="ARBA00022723"/>
    </source>
</evidence>